<reference evidence="1 2" key="1">
    <citation type="journal article" date="2012" name="Genome Biol.">
        <title>The genome of the polar eukaryotic microalga coccomyxa subellipsoidea reveals traits of cold adaptation.</title>
        <authorList>
            <person name="Blanc G."/>
            <person name="Agarkova I."/>
            <person name="Grimwood J."/>
            <person name="Kuo A."/>
            <person name="Brueggeman A."/>
            <person name="Dunigan D."/>
            <person name="Gurnon J."/>
            <person name="Ladunga I."/>
            <person name="Lindquist E."/>
            <person name="Lucas S."/>
            <person name="Pangilinan J."/>
            <person name="Proschold T."/>
            <person name="Salamov A."/>
            <person name="Schmutz J."/>
            <person name="Weeks D."/>
            <person name="Yamada T."/>
            <person name="Claverie J.M."/>
            <person name="Grigoriev I."/>
            <person name="Van Etten J."/>
            <person name="Lomsadze A."/>
            <person name="Borodovsky M."/>
        </authorList>
    </citation>
    <scope>NUCLEOTIDE SEQUENCE [LARGE SCALE GENOMIC DNA]</scope>
    <source>
        <strain evidence="1 2">C-169</strain>
    </source>
</reference>
<name>I0YU04_COCSC</name>
<dbReference type="Proteomes" id="UP000007264">
    <property type="component" value="Unassembled WGS sequence"/>
</dbReference>
<evidence type="ECO:0000313" key="1">
    <source>
        <dbReference type="EMBL" id="EIE21873.1"/>
    </source>
</evidence>
<keyword evidence="2" id="KW-1185">Reference proteome</keyword>
<dbReference type="RefSeq" id="XP_005646417.1">
    <property type="nucleotide sequence ID" value="XM_005646360.1"/>
</dbReference>
<dbReference type="AlphaFoldDB" id="I0YU04"/>
<dbReference type="KEGG" id="csl:COCSUDRAFT_33568"/>
<organism evidence="1 2">
    <name type="scientific">Coccomyxa subellipsoidea (strain C-169)</name>
    <name type="common">Green microalga</name>
    <dbReference type="NCBI Taxonomy" id="574566"/>
    <lineage>
        <taxon>Eukaryota</taxon>
        <taxon>Viridiplantae</taxon>
        <taxon>Chlorophyta</taxon>
        <taxon>core chlorophytes</taxon>
        <taxon>Trebouxiophyceae</taxon>
        <taxon>Trebouxiophyceae incertae sedis</taxon>
        <taxon>Coccomyxaceae</taxon>
        <taxon>Coccomyxa</taxon>
        <taxon>Coccomyxa subellipsoidea</taxon>
    </lineage>
</organism>
<dbReference type="EMBL" id="AGSI01000011">
    <property type="protein sequence ID" value="EIE21873.1"/>
    <property type="molecule type" value="Genomic_DNA"/>
</dbReference>
<gene>
    <name evidence="1" type="ORF">COCSUDRAFT_33568</name>
</gene>
<accession>I0YU04</accession>
<dbReference type="GeneID" id="17039858"/>
<protein>
    <submittedName>
        <fullName evidence="1">Uncharacterized protein</fullName>
    </submittedName>
</protein>
<evidence type="ECO:0000313" key="2">
    <source>
        <dbReference type="Proteomes" id="UP000007264"/>
    </source>
</evidence>
<proteinExistence type="predicted"/>
<comment type="caution">
    <text evidence="1">The sequence shown here is derived from an EMBL/GenBank/DDBJ whole genome shotgun (WGS) entry which is preliminary data.</text>
</comment>
<sequence length="90" mass="9899">MTSIYCTDMECQAVLQHELTRAIGCLSFSWDGIKFTDLGSTAGRANPLSMNGGNPPDTAIFRSYLSKTTAKTLEMSDALCTLKKMQRYPP</sequence>